<protein>
    <submittedName>
        <fullName evidence="2">F-box domain-containing protein</fullName>
    </submittedName>
</protein>
<dbReference type="Proteomes" id="UP000095287">
    <property type="component" value="Unplaced"/>
</dbReference>
<dbReference type="WBParaSite" id="L893_g13294.t1">
    <property type="protein sequence ID" value="L893_g13294.t1"/>
    <property type="gene ID" value="L893_g13294"/>
</dbReference>
<name>A0A1I7Y6P8_9BILA</name>
<organism evidence="1 2">
    <name type="scientific">Steinernema glaseri</name>
    <dbReference type="NCBI Taxonomy" id="37863"/>
    <lineage>
        <taxon>Eukaryota</taxon>
        <taxon>Metazoa</taxon>
        <taxon>Ecdysozoa</taxon>
        <taxon>Nematoda</taxon>
        <taxon>Chromadorea</taxon>
        <taxon>Rhabditida</taxon>
        <taxon>Tylenchina</taxon>
        <taxon>Panagrolaimomorpha</taxon>
        <taxon>Strongyloidoidea</taxon>
        <taxon>Steinernematidae</taxon>
        <taxon>Steinernema</taxon>
    </lineage>
</organism>
<proteinExistence type="predicted"/>
<dbReference type="AlphaFoldDB" id="A0A1I7Y6P8"/>
<reference evidence="2" key="1">
    <citation type="submission" date="2016-11" db="UniProtKB">
        <authorList>
            <consortium name="WormBaseParasite"/>
        </authorList>
    </citation>
    <scope>IDENTIFICATION</scope>
</reference>
<keyword evidence="1" id="KW-1185">Reference proteome</keyword>
<evidence type="ECO:0000313" key="1">
    <source>
        <dbReference type="Proteomes" id="UP000095287"/>
    </source>
</evidence>
<evidence type="ECO:0000313" key="2">
    <source>
        <dbReference type="WBParaSite" id="L893_g13294.t1"/>
    </source>
</evidence>
<accession>A0A1I7Y6P8</accession>
<sequence>MGNELVDVLQHLHVEETIATLKGDISEARLRSSRYYMTEIVPIEVKPLRIRLFEDLLLKSWTREWATDVITVFRQNKEARYEHMAVKPPTFFPVSVSRTQYRKGLSLAWNDLGILCKTSVLLCMDRLLLLVQCQAPLPSFTMDSLPYHFVAEVVTRLEPLDDIKKLGGLWKAAAVEEADSRIPCSLCFTTTGIYFFDCNKGAWTLEQVMTLNLKHLRIRKIVVRIIGPSPSRGTDFQKFNEENIPELLSFVSRYFTCGQKLYVENALNPTIAHLKVPLLQSICKLTTVRDVTLCNAMSQSATTEALLQVLNNANPVVLMFQSLWSLNDLSLVLEKWPETSLREVRTHQCVKELDMELLKHIYQLWKEGFFVGRLLDAQISSHVPPSGLDSLIDQPTVGGADEEWRRRLLDAQMMSRLCAHFPASLLRSQYRKGLSLAWNVLGILCKASVLLCMGRRLLLVQCQAPSLSFTMDSLPYNFVAEVITRLEPLEDLQKLGGLWKAAAVEEADSRILCTLCFGSCGIYYFSSNDDNWGRTLEQVKKLNLKHLRINQIDVGTIGPPLRRPDFRKFNEENIPELLSFVSRYFTCGQKLYAGSPLYPSIAHLKVPLLQSIYSFTNVRDVNLCNHPNSEKASTESLLQALHNASPVVLGINGYWPQSNLRLILEKWPETSIREVRTFQCVTFMDIELDMELLKHIYQLWKEGFFAKRQLDVKIVPKVHPQLDRLFGEPTVDVKNSCKEWRVEHPIYRTFHLSQELCENSAPPTIRILIV</sequence>